<comment type="subcellular location">
    <subcellularLocation>
        <location evidence="1">Membrane</location>
        <topology evidence="1">Multi-pass membrane protein</topology>
    </subcellularLocation>
</comment>
<keyword evidence="3 6" id="KW-0812">Transmembrane</keyword>
<dbReference type="Proteomes" id="UP000054359">
    <property type="component" value="Unassembled WGS sequence"/>
</dbReference>
<evidence type="ECO:0000259" key="7">
    <source>
        <dbReference type="Pfam" id="PF12832"/>
    </source>
</evidence>
<reference evidence="8 9" key="1">
    <citation type="submission" date="2013-11" db="EMBL/GenBank/DDBJ databases">
        <title>Genome sequencing of Stegodyphus mimosarum.</title>
        <authorList>
            <person name="Bechsgaard J."/>
        </authorList>
    </citation>
    <scope>NUCLEOTIDE SEQUENCE [LARGE SCALE GENOMIC DNA]</scope>
</reference>
<dbReference type="EMBL" id="KK114678">
    <property type="protein sequence ID" value="KFM63074.1"/>
    <property type="molecule type" value="Genomic_DNA"/>
</dbReference>
<feature type="domain" description="Major facilitator superfamily associated" evidence="7">
    <location>
        <begin position="25"/>
        <end position="194"/>
    </location>
</feature>
<dbReference type="SUPFAM" id="SSF103473">
    <property type="entry name" value="MFS general substrate transporter"/>
    <property type="match status" value="1"/>
</dbReference>
<feature type="transmembrane region" description="Helical" evidence="6">
    <location>
        <begin position="126"/>
        <end position="145"/>
    </location>
</feature>
<feature type="transmembrane region" description="Helical" evidence="6">
    <location>
        <begin position="69"/>
        <end position="89"/>
    </location>
</feature>
<dbReference type="InterPro" id="IPR036259">
    <property type="entry name" value="MFS_trans_sf"/>
</dbReference>
<evidence type="ECO:0000256" key="2">
    <source>
        <dbReference type="ARBA" id="ARBA00005241"/>
    </source>
</evidence>
<evidence type="ECO:0000313" key="9">
    <source>
        <dbReference type="Proteomes" id="UP000054359"/>
    </source>
</evidence>
<keyword evidence="9" id="KW-1185">Reference proteome</keyword>
<proteinExistence type="inferred from homology"/>
<accession>A0A087TD85</accession>
<evidence type="ECO:0000313" key="8">
    <source>
        <dbReference type="EMBL" id="KFM63074.1"/>
    </source>
</evidence>
<feature type="transmembrane region" description="Helical" evidence="6">
    <location>
        <begin position="190"/>
        <end position="212"/>
    </location>
</feature>
<evidence type="ECO:0000256" key="4">
    <source>
        <dbReference type="ARBA" id="ARBA00022989"/>
    </source>
</evidence>
<protein>
    <submittedName>
        <fullName evidence="8">Major facilitator superfamily domain-containing protein 6</fullName>
    </submittedName>
</protein>
<dbReference type="AlphaFoldDB" id="A0A087TD85"/>
<keyword evidence="4 6" id="KW-1133">Transmembrane helix</keyword>
<evidence type="ECO:0000256" key="3">
    <source>
        <dbReference type="ARBA" id="ARBA00022692"/>
    </source>
</evidence>
<evidence type="ECO:0000256" key="1">
    <source>
        <dbReference type="ARBA" id="ARBA00004141"/>
    </source>
</evidence>
<feature type="transmembrane region" description="Helical" evidence="6">
    <location>
        <begin position="30"/>
        <end position="49"/>
    </location>
</feature>
<dbReference type="Pfam" id="PF12832">
    <property type="entry name" value="MFS_1_like"/>
    <property type="match status" value="1"/>
</dbReference>
<dbReference type="Gene3D" id="1.20.1250.20">
    <property type="entry name" value="MFS general substrate transporter like domains"/>
    <property type="match status" value="1"/>
</dbReference>
<sequence length="248" mass="27960">MCIITLAIIYKLKVQINPPGRNMWRKSLNLLKNVDVISFICILFVLGTTWNFTKNFTNWFLVELNTPGILFGLIPAVNGMYGIPFLMTSKWWVQKIGSPNIFVLALLGYVCSAIGYSFLFNPWYSLLLEATSVFTFHLLWVTVILHSHKIAPEGMTATVISTAGGIHFNIGKGSGSLIGGLIMDSFGGRLAYRVIAVICLISAVMYGIYIYIRRIYFTENHDIKNRDADENHENAKESKEIHCLKNKI</sequence>
<feature type="transmembrane region" description="Helical" evidence="6">
    <location>
        <begin position="101"/>
        <end position="120"/>
    </location>
</feature>
<dbReference type="STRING" id="407821.A0A087TD85"/>
<comment type="similarity">
    <text evidence="2">Belongs to the major facilitator superfamily. MFSD6 family.</text>
</comment>
<name>A0A087TD85_STEMI</name>
<dbReference type="PANTHER" id="PTHR16172:SF41">
    <property type="entry name" value="MAJOR FACILITATOR SUPERFAMILY DOMAIN-CONTAINING PROTEIN 6-LIKE"/>
    <property type="match status" value="1"/>
</dbReference>
<dbReference type="GO" id="GO:0016020">
    <property type="term" value="C:membrane"/>
    <property type="evidence" value="ECO:0007669"/>
    <property type="project" value="UniProtKB-SubCell"/>
</dbReference>
<organism evidence="8 9">
    <name type="scientific">Stegodyphus mimosarum</name>
    <name type="common">African social velvet spider</name>
    <dbReference type="NCBI Taxonomy" id="407821"/>
    <lineage>
        <taxon>Eukaryota</taxon>
        <taxon>Metazoa</taxon>
        <taxon>Ecdysozoa</taxon>
        <taxon>Arthropoda</taxon>
        <taxon>Chelicerata</taxon>
        <taxon>Arachnida</taxon>
        <taxon>Araneae</taxon>
        <taxon>Araneomorphae</taxon>
        <taxon>Entelegynae</taxon>
        <taxon>Eresoidea</taxon>
        <taxon>Eresidae</taxon>
        <taxon>Stegodyphus</taxon>
    </lineage>
</organism>
<dbReference type="OMA" id="RITHTIC"/>
<gene>
    <name evidence="8" type="ORF">X975_18543</name>
</gene>
<evidence type="ECO:0000256" key="5">
    <source>
        <dbReference type="ARBA" id="ARBA00023136"/>
    </source>
</evidence>
<evidence type="ECO:0000256" key="6">
    <source>
        <dbReference type="SAM" id="Phobius"/>
    </source>
</evidence>
<dbReference type="InterPro" id="IPR051717">
    <property type="entry name" value="MFS_MFSD6"/>
</dbReference>
<keyword evidence="5 6" id="KW-0472">Membrane</keyword>
<dbReference type="InterPro" id="IPR024989">
    <property type="entry name" value="MFS_assoc_dom"/>
</dbReference>
<dbReference type="OrthoDB" id="515887at2759"/>
<feature type="non-terminal residue" evidence="8">
    <location>
        <position position="248"/>
    </location>
</feature>
<dbReference type="PANTHER" id="PTHR16172">
    <property type="entry name" value="MAJOR FACILITATOR SUPERFAMILY DOMAIN-CONTAINING PROTEIN 6-LIKE"/>
    <property type="match status" value="1"/>
</dbReference>